<dbReference type="InterPro" id="IPR051532">
    <property type="entry name" value="Ester_Hydrolysis_Enzymes"/>
</dbReference>
<feature type="domain" description="SGNH hydrolase-type esterase" evidence="2">
    <location>
        <begin position="58"/>
        <end position="207"/>
    </location>
</feature>
<evidence type="ECO:0000256" key="1">
    <source>
        <dbReference type="SAM" id="SignalP"/>
    </source>
</evidence>
<dbReference type="EMBL" id="CP136051">
    <property type="protein sequence ID" value="WOK04852.1"/>
    <property type="molecule type" value="Genomic_DNA"/>
</dbReference>
<feature type="chain" id="PRO_5046566792" evidence="1">
    <location>
        <begin position="21"/>
        <end position="216"/>
    </location>
</feature>
<organism evidence="3 4">
    <name type="scientific">Imperialibacter roseus</name>
    <dbReference type="NCBI Taxonomy" id="1324217"/>
    <lineage>
        <taxon>Bacteria</taxon>
        <taxon>Pseudomonadati</taxon>
        <taxon>Bacteroidota</taxon>
        <taxon>Cytophagia</taxon>
        <taxon>Cytophagales</taxon>
        <taxon>Flammeovirgaceae</taxon>
        <taxon>Imperialibacter</taxon>
    </lineage>
</organism>
<keyword evidence="4" id="KW-1185">Reference proteome</keyword>
<dbReference type="PANTHER" id="PTHR30383">
    <property type="entry name" value="THIOESTERASE 1/PROTEASE 1/LYSOPHOSPHOLIPASE L1"/>
    <property type="match status" value="1"/>
</dbReference>
<dbReference type="GO" id="GO:0016787">
    <property type="term" value="F:hydrolase activity"/>
    <property type="evidence" value="ECO:0007669"/>
    <property type="project" value="UniProtKB-KW"/>
</dbReference>
<keyword evidence="1" id="KW-0732">Signal</keyword>
<evidence type="ECO:0000259" key="2">
    <source>
        <dbReference type="Pfam" id="PF13472"/>
    </source>
</evidence>
<feature type="signal peptide" evidence="1">
    <location>
        <begin position="1"/>
        <end position="20"/>
    </location>
</feature>
<dbReference type="Pfam" id="PF13472">
    <property type="entry name" value="Lipase_GDSL_2"/>
    <property type="match status" value="1"/>
</dbReference>
<dbReference type="Gene3D" id="3.40.50.1110">
    <property type="entry name" value="SGNH hydrolase"/>
    <property type="match status" value="1"/>
</dbReference>
<dbReference type="PANTHER" id="PTHR30383:SF5">
    <property type="entry name" value="SGNH HYDROLASE-TYPE ESTERASE DOMAIN-CONTAINING PROTEIN"/>
    <property type="match status" value="1"/>
</dbReference>
<protein>
    <submittedName>
        <fullName evidence="3">SGNH/GDSL hydrolase family protein</fullName>
    </submittedName>
</protein>
<sequence length="216" mass="24858">MYKRLSFLTALFFGCVTLLAQNPQRFQGEIDKYAQEAASVSNKKLALFTGSSSIRIWDDMAERFPKKNVLNRGFGGSSMSDLLYYTDELIFKYSPSKIFIYEGDNDIASGKTAEQILTDAKTILAQIREKLPKNVKVYFISAKPSVARWSLKDKYVDFNTQLEAWTKTEANVGYVDVWTPMLQPNGEVMDDIFREDNLHMTSKGYDIWEKVFKKYL</sequence>
<dbReference type="PROSITE" id="PS51257">
    <property type="entry name" value="PROKAR_LIPOPROTEIN"/>
    <property type="match status" value="1"/>
</dbReference>
<dbReference type="CDD" id="cd04502">
    <property type="entry name" value="SGNH_hydrolase_like_7"/>
    <property type="match status" value="1"/>
</dbReference>
<dbReference type="RefSeq" id="WP_317487651.1">
    <property type="nucleotide sequence ID" value="NZ_CP136051.1"/>
</dbReference>
<proteinExistence type="predicted"/>
<gene>
    <name evidence="3" type="ORF">RT717_17355</name>
</gene>
<dbReference type="InterPro" id="IPR013830">
    <property type="entry name" value="SGNH_hydro"/>
</dbReference>
<accession>A0ABZ0IMP9</accession>
<keyword evidence="3" id="KW-0378">Hydrolase</keyword>
<dbReference type="InterPro" id="IPR036514">
    <property type="entry name" value="SGNH_hydro_sf"/>
</dbReference>
<evidence type="ECO:0000313" key="3">
    <source>
        <dbReference type="EMBL" id="WOK04852.1"/>
    </source>
</evidence>
<evidence type="ECO:0000313" key="4">
    <source>
        <dbReference type="Proteomes" id="UP001302349"/>
    </source>
</evidence>
<reference evidence="3 4" key="1">
    <citation type="journal article" date="2023" name="Microbiol. Resour. Announc.">
        <title>Complete Genome Sequence of Imperialibacter roseus strain P4T.</title>
        <authorList>
            <person name="Tizabi D.R."/>
            <person name="Bachvaroff T."/>
            <person name="Hill R.T."/>
        </authorList>
    </citation>
    <scope>NUCLEOTIDE SEQUENCE [LARGE SCALE GENOMIC DNA]</scope>
    <source>
        <strain evidence="3 4">P4T</strain>
    </source>
</reference>
<dbReference type="SUPFAM" id="SSF52266">
    <property type="entry name" value="SGNH hydrolase"/>
    <property type="match status" value="1"/>
</dbReference>
<name>A0ABZ0IMP9_9BACT</name>
<dbReference type="Proteomes" id="UP001302349">
    <property type="component" value="Chromosome"/>
</dbReference>